<dbReference type="OrthoDB" id="1417483at2"/>
<dbReference type="Proteomes" id="UP000306229">
    <property type="component" value="Chromosome"/>
</dbReference>
<keyword evidence="2" id="KW-1185">Reference proteome</keyword>
<dbReference type="RefSeq" id="WP_138950203.1">
    <property type="nucleotide sequence ID" value="NZ_CP040749.1"/>
</dbReference>
<sequence length="212" mass="24643">MKNFSLALISLLLLNSCDDFKEKSIKKEVFAQDYKKYYAKKELIILDLDTIKNFSELRREMEEIACDKKISGLKFKFNKINYHITGFAECPSSAGGCYFYKNTLMIKNDSIGLDFKNKVSIKNLKNEIDSIISKPYNFQHNKNILNPALIYLYIDDKYKISKTKEVLAEILEQFNNINTANSPDFFEYNIIFESDIFFTIPPPPPPPLIDIK</sequence>
<protein>
    <submittedName>
        <fullName evidence="1">Uncharacterized protein</fullName>
    </submittedName>
</protein>
<reference evidence="1 2" key="1">
    <citation type="submission" date="2019-05" db="EMBL/GenBank/DDBJ databases">
        <title>Algicella ahnfeltiae gen. nov., sp. nov., a novel marine bacterium of the family Flavobacteriaceae isolated from a red alga.</title>
        <authorList>
            <person name="Nedashkovskaya O.I."/>
            <person name="Kukhlevskiy A.D."/>
            <person name="Kim S.-G."/>
            <person name="Zhukova N.V."/>
            <person name="Mikhailov V.V."/>
        </authorList>
    </citation>
    <scope>NUCLEOTIDE SEQUENCE [LARGE SCALE GENOMIC DNA]</scope>
    <source>
        <strain evidence="1 2">10Alg115</strain>
    </source>
</reference>
<name>A0A5B7TVM3_9FLAO</name>
<dbReference type="EMBL" id="CP040749">
    <property type="protein sequence ID" value="QCX39344.1"/>
    <property type="molecule type" value="Genomic_DNA"/>
</dbReference>
<gene>
    <name evidence="1" type="ORF">FF125_13180</name>
</gene>
<dbReference type="AlphaFoldDB" id="A0A5B7TVM3"/>
<accession>A0A5B7TVM3</accession>
<organism evidence="1 2">
    <name type="scientific">Aureibaculum algae</name>
    <dbReference type="NCBI Taxonomy" id="2584122"/>
    <lineage>
        <taxon>Bacteria</taxon>
        <taxon>Pseudomonadati</taxon>
        <taxon>Bacteroidota</taxon>
        <taxon>Flavobacteriia</taxon>
        <taxon>Flavobacteriales</taxon>
        <taxon>Flavobacteriaceae</taxon>
        <taxon>Aureibaculum</taxon>
    </lineage>
</organism>
<evidence type="ECO:0000313" key="2">
    <source>
        <dbReference type="Proteomes" id="UP000306229"/>
    </source>
</evidence>
<dbReference type="KEGG" id="fbe:FF125_13180"/>
<evidence type="ECO:0000313" key="1">
    <source>
        <dbReference type="EMBL" id="QCX39344.1"/>
    </source>
</evidence>
<proteinExistence type="predicted"/>